<gene>
    <name evidence="3" type="ORF">ACHAW5_007034</name>
</gene>
<dbReference type="PRINTS" id="PR00081">
    <property type="entry name" value="GDHRDH"/>
</dbReference>
<dbReference type="InterPro" id="IPR002347">
    <property type="entry name" value="SDR_fam"/>
</dbReference>
<dbReference type="AlphaFoldDB" id="A0ABD3NS75"/>
<dbReference type="InterPro" id="IPR020904">
    <property type="entry name" value="Sc_DH/Rdtase_CS"/>
</dbReference>
<sequence>MCQQFCEARRIDKLLMPAGGTGGSIINIGSVVSKYGNVGQLNYAASKGGVVGLTKALAKEMALSSWKYATSVECFGDNDSVGVEAIIPPTVRVNCIQPGFIATPMTNAVPGKILAEMTSKVALRRLGRAEDVANLVIFLASNERSGYITGESFECSGMIRL</sequence>
<evidence type="ECO:0000313" key="4">
    <source>
        <dbReference type="Proteomes" id="UP001530315"/>
    </source>
</evidence>
<comment type="caution">
    <text evidence="3">The sequence shown here is derived from an EMBL/GenBank/DDBJ whole genome shotgun (WGS) entry which is preliminary data.</text>
</comment>
<dbReference type="Proteomes" id="UP001530315">
    <property type="component" value="Unassembled WGS sequence"/>
</dbReference>
<proteinExistence type="inferred from homology"/>
<keyword evidence="4" id="KW-1185">Reference proteome</keyword>
<name>A0ABD3NS75_9STRA</name>
<evidence type="ECO:0000256" key="1">
    <source>
        <dbReference type="ARBA" id="ARBA00006484"/>
    </source>
</evidence>
<protein>
    <submittedName>
        <fullName evidence="3">Uncharacterized protein</fullName>
    </submittedName>
</protein>
<dbReference type="EMBL" id="JALLAZ020001209">
    <property type="protein sequence ID" value="KAL3778579.1"/>
    <property type="molecule type" value="Genomic_DNA"/>
</dbReference>
<dbReference type="InterPro" id="IPR036291">
    <property type="entry name" value="NAD(P)-bd_dom_sf"/>
</dbReference>
<evidence type="ECO:0000256" key="2">
    <source>
        <dbReference type="ARBA" id="ARBA00023002"/>
    </source>
</evidence>
<dbReference type="GO" id="GO:0016491">
    <property type="term" value="F:oxidoreductase activity"/>
    <property type="evidence" value="ECO:0007669"/>
    <property type="project" value="UniProtKB-KW"/>
</dbReference>
<dbReference type="PANTHER" id="PTHR42760:SF83">
    <property type="entry name" value="(3R)-3-HYDROXYACYL-COA DEHYDROGENASE"/>
    <property type="match status" value="1"/>
</dbReference>
<keyword evidence="2" id="KW-0560">Oxidoreductase</keyword>
<dbReference type="Gene3D" id="3.40.50.720">
    <property type="entry name" value="NAD(P)-binding Rossmann-like Domain"/>
    <property type="match status" value="1"/>
</dbReference>
<evidence type="ECO:0000313" key="3">
    <source>
        <dbReference type="EMBL" id="KAL3778579.1"/>
    </source>
</evidence>
<reference evidence="3 4" key="1">
    <citation type="submission" date="2024-10" db="EMBL/GenBank/DDBJ databases">
        <title>Updated reference genomes for cyclostephanoid diatoms.</title>
        <authorList>
            <person name="Roberts W.R."/>
            <person name="Alverson A.J."/>
        </authorList>
    </citation>
    <scope>NUCLEOTIDE SEQUENCE [LARGE SCALE GENOMIC DNA]</scope>
    <source>
        <strain evidence="3 4">AJA276-08</strain>
    </source>
</reference>
<dbReference type="PROSITE" id="PS00061">
    <property type="entry name" value="ADH_SHORT"/>
    <property type="match status" value="1"/>
</dbReference>
<organism evidence="3 4">
    <name type="scientific">Stephanodiscus triporus</name>
    <dbReference type="NCBI Taxonomy" id="2934178"/>
    <lineage>
        <taxon>Eukaryota</taxon>
        <taxon>Sar</taxon>
        <taxon>Stramenopiles</taxon>
        <taxon>Ochrophyta</taxon>
        <taxon>Bacillariophyta</taxon>
        <taxon>Coscinodiscophyceae</taxon>
        <taxon>Thalassiosirophycidae</taxon>
        <taxon>Stephanodiscales</taxon>
        <taxon>Stephanodiscaceae</taxon>
        <taxon>Stephanodiscus</taxon>
    </lineage>
</organism>
<dbReference type="SUPFAM" id="SSF51735">
    <property type="entry name" value="NAD(P)-binding Rossmann-fold domains"/>
    <property type="match status" value="1"/>
</dbReference>
<accession>A0ABD3NS75</accession>
<dbReference type="Pfam" id="PF00106">
    <property type="entry name" value="adh_short"/>
    <property type="match status" value="1"/>
</dbReference>
<dbReference type="PANTHER" id="PTHR42760">
    <property type="entry name" value="SHORT-CHAIN DEHYDROGENASES/REDUCTASES FAMILY MEMBER"/>
    <property type="match status" value="1"/>
</dbReference>
<comment type="similarity">
    <text evidence="1">Belongs to the short-chain dehydrogenases/reductases (SDR) family.</text>
</comment>
<dbReference type="Pfam" id="PF13561">
    <property type="entry name" value="adh_short_C2"/>
    <property type="match status" value="1"/>
</dbReference>